<dbReference type="RefSeq" id="WP_348702255.1">
    <property type="nucleotide sequence ID" value="NZ_CAXIYA010000002.1"/>
</dbReference>
<comment type="caution">
    <text evidence="1">The sequence shown here is derived from an EMBL/GenBank/DDBJ whole genome shotgun (WGS) entry which is preliminary data.</text>
</comment>
<gene>
    <name evidence="1" type="ORF">T190115A13A_150055</name>
</gene>
<name>A0ABP1FAL3_9FLAO</name>
<proteinExistence type="predicted"/>
<organism evidence="1 2">
    <name type="scientific">Tenacibaculum vairaonense</name>
    <dbReference type="NCBI Taxonomy" id="3137860"/>
    <lineage>
        <taxon>Bacteria</taxon>
        <taxon>Pseudomonadati</taxon>
        <taxon>Bacteroidota</taxon>
        <taxon>Flavobacteriia</taxon>
        <taxon>Flavobacteriales</taxon>
        <taxon>Flavobacteriaceae</taxon>
        <taxon>Tenacibaculum</taxon>
    </lineage>
</organism>
<dbReference type="InterPro" id="IPR036641">
    <property type="entry name" value="HPT_dom_sf"/>
</dbReference>
<reference evidence="1 2" key="1">
    <citation type="submission" date="2024-05" db="EMBL/GenBank/DDBJ databases">
        <authorList>
            <person name="Duchaud E."/>
        </authorList>
    </citation>
    <scope>NUCLEOTIDE SEQUENCE [LARGE SCALE GENOMIC DNA]</scope>
    <source>
        <strain evidence="1">Ena-SAMPLE-TAB-13-05-2024-13:56:06:370-140305</strain>
    </source>
</reference>
<dbReference type="EMBL" id="CAXJRC010000006">
    <property type="protein sequence ID" value="CAL2105424.1"/>
    <property type="molecule type" value="Genomic_DNA"/>
</dbReference>
<keyword evidence="2" id="KW-1185">Reference proteome</keyword>
<sequence length="106" mass="12526">MKKLPDLSKFDEISDNDDDFKNVMIGIFKKEFPLEKQTFLDAFEGKNYESSAEAVHKLKHKINLLNLEGDYRLAAVFEEQLRNNSYELYDAFIETLEKIEKFIKKI</sequence>
<accession>A0ABP1FAL3</accession>
<dbReference type="Gene3D" id="1.20.120.160">
    <property type="entry name" value="HPT domain"/>
    <property type="match status" value="1"/>
</dbReference>
<dbReference type="SUPFAM" id="SSF47226">
    <property type="entry name" value="Histidine-containing phosphotransfer domain, HPT domain"/>
    <property type="match status" value="1"/>
</dbReference>
<evidence type="ECO:0000313" key="2">
    <source>
        <dbReference type="Proteomes" id="UP001497602"/>
    </source>
</evidence>
<dbReference type="Proteomes" id="UP001497602">
    <property type="component" value="Unassembled WGS sequence"/>
</dbReference>
<protein>
    <recommendedName>
        <fullName evidence="3">Hpt domain-containing protein</fullName>
    </recommendedName>
</protein>
<evidence type="ECO:0008006" key="3">
    <source>
        <dbReference type="Google" id="ProtNLM"/>
    </source>
</evidence>
<evidence type="ECO:0000313" key="1">
    <source>
        <dbReference type="EMBL" id="CAL2105424.1"/>
    </source>
</evidence>